<keyword evidence="2" id="KW-1185">Reference proteome</keyword>
<gene>
    <name evidence="1" type="ORF">NKI81_26375</name>
</gene>
<comment type="caution">
    <text evidence="1">The sequence shown here is derived from an EMBL/GenBank/DDBJ whole genome shotgun (WGS) entry which is preliminary data.</text>
</comment>
<name>A0ACC6T638_9HYPH</name>
<evidence type="ECO:0000313" key="2">
    <source>
        <dbReference type="Proteomes" id="UP001480082"/>
    </source>
</evidence>
<accession>A0ACC6T638</accession>
<dbReference type="EMBL" id="JAMYRI010000021">
    <property type="protein sequence ID" value="MER9287428.1"/>
    <property type="molecule type" value="Genomic_DNA"/>
</dbReference>
<sequence>MGEAKRRRENAAQTVYHHSSTLRTNLIWMTGFIEVEGKSQGAIHPKLGEIKTDAITRRAMNDFPAVAWFTTKIDVPKTLTSGATLFTTDMTTGERKEIKSTSDHVNAMALNRVALGFPLARIPVVPWREYQGYSTSEGRELNESARDVGDNPDDWYVSENPVDVLNASEFWLSPSILNPKLKRVDAYLSEIQRMVTMCRQTKGCFIPPSWLKPEDAMRVAKKLGLPVSQS</sequence>
<reference evidence="1 2" key="1">
    <citation type="journal article" date="2024" name="Proc. Natl. Acad. Sci. U.S.A.">
        <title>The evolutionary genomics of adaptation to stress in wild rhizobium bacteria.</title>
        <authorList>
            <person name="Kehlet-Delgado H."/>
            <person name="Montoya A.P."/>
            <person name="Jensen K.T."/>
            <person name="Wendlandt C.E."/>
            <person name="Dexheimer C."/>
            <person name="Roberts M."/>
            <person name="Torres Martinez L."/>
            <person name="Friesen M.L."/>
            <person name="Griffitts J.S."/>
            <person name="Porter S.S."/>
        </authorList>
    </citation>
    <scope>NUCLEOTIDE SEQUENCE [LARGE SCALE GENOMIC DNA]</scope>
    <source>
        <strain evidence="1 2">M0468</strain>
    </source>
</reference>
<proteinExistence type="predicted"/>
<organism evidence="1 2">
    <name type="scientific">Mesorhizobium australicum</name>
    <dbReference type="NCBI Taxonomy" id="536018"/>
    <lineage>
        <taxon>Bacteria</taxon>
        <taxon>Pseudomonadati</taxon>
        <taxon>Pseudomonadota</taxon>
        <taxon>Alphaproteobacteria</taxon>
        <taxon>Hyphomicrobiales</taxon>
        <taxon>Phyllobacteriaceae</taxon>
        <taxon>Mesorhizobium</taxon>
    </lineage>
</organism>
<protein>
    <submittedName>
        <fullName evidence="1">Uncharacterized protein</fullName>
    </submittedName>
</protein>
<dbReference type="Proteomes" id="UP001480082">
    <property type="component" value="Unassembled WGS sequence"/>
</dbReference>
<evidence type="ECO:0000313" key="1">
    <source>
        <dbReference type="EMBL" id="MER9287428.1"/>
    </source>
</evidence>